<dbReference type="AlphaFoldDB" id="A0A1Z4C5J0"/>
<keyword evidence="6" id="KW-1185">Reference proteome</keyword>
<feature type="domain" description="Ketoreductase" evidence="4">
    <location>
        <begin position="6"/>
        <end position="165"/>
    </location>
</feature>
<evidence type="ECO:0000259" key="4">
    <source>
        <dbReference type="SMART" id="SM00822"/>
    </source>
</evidence>
<dbReference type="PANTHER" id="PTHR43477:SF1">
    <property type="entry name" value="DIHYDROANTICAPSIN 7-DEHYDROGENASE"/>
    <property type="match status" value="1"/>
</dbReference>
<sequence length="252" mass="26131">MGLANKVVVITGGGTGMGADAARGFLNARAKVVINGRREDKLAAVAAALDPTGQQLAYFTGDIRDPAISSGLINRAIQQFGGVDVLINNAGVFATKAFLAHTEDDIDGYLQLLRAYFITSQHAITAMLARGSGAVINVGSMWSNHAIAATPCCGAATAKGGVHALTRSLALEFAPNHIRVNAIAPGLVETPLFDPLLTPEQLASFNSFHPLGRNGQVKDTTSALLFLADDELSGWITGVILPLDGGVSAGRN</sequence>
<evidence type="ECO:0000256" key="2">
    <source>
        <dbReference type="ARBA" id="ARBA00023002"/>
    </source>
</evidence>
<evidence type="ECO:0000313" key="6">
    <source>
        <dbReference type="Proteomes" id="UP000197019"/>
    </source>
</evidence>
<dbReference type="InterPro" id="IPR036291">
    <property type="entry name" value="NAD(P)-bd_dom_sf"/>
</dbReference>
<dbReference type="Pfam" id="PF00106">
    <property type="entry name" value="adh_short"/>
    <property type="match status" value="1"/>
</dbReference>
<organism evidence="5 6">
    <name type="scientific">Methylovulum psychrotolerans</name>
    <dbReference type="NCBI Taxonomy" id="1704499"/>
    <lineage>
        <taxon>Bacteria</taxon>
        <taxon>Pseudomonadati</taxon>
        <taxon>Pseudomonadota</taxon>
        <taxon>Gammaproteobacteria</taxon>
        <taxon>Methylococcales</taxon>
        <taxon>Methylococcaceae</taxon>
        <taxon>Methylovulum</taxon>
    </lineage>
</organism>
<dbReference type="Gene3D" id="3.40.50.720">
    <property type="entry name" value="NAD(P)-binding Rossmann-like Domain"/>
    <property type="match status" value="1"/>
</dbReference>
<dbReference type="InterPro" id="IPR051122">
    <property type="entry name" value="SDR_DHRS6-like"/>
</dbReference>
<comment type="similarity">
    <text evidence="1 3">Belongs to the short-chain dehydrogenases/reductases (SDR) family.</text>
</comment>
<dbReference type="Proteomes" id="UP000197019">
    <property type="component" value="Chromosome"/>
</dbReference>
<name>A0A1Z4C5J0_9GAMM</name>
<dbReference type="GO" id="GO:0016491">
    <property type="term" value="F:oxidoreductase activity"/>
    <property type="evidence" value="ECO:0007669"/>
    <property type="project" value="UniProtKB-KW"/>
</dbReference>
<dbReference type="PANTHER" id="PTHR43477">
    <property type="entry name" value="DIHYDROANTICAPSIN 7-DEHYDROGENASE"/>
    <property type="match status" value="1"/>
</dbReference>
<dbReference type="RefSeq" id="WP_088621677.1">
    <property type="nucleotide sequence ID" value="NZ_CP022129.1"/>
</dbReference>
<dbReference type="SMART" id="SM00822">
    <property type="entry name" value="PKS_KR"/>
    <property type="match status" value="1"/>
</dbReference>
<reference evidence="5 6" key="1">
    <citation type="submission" date="2017-06" db="EMBL/GenBank/DDBJ databases">
        <title>Genome Sequencing of the methanotroph Methylovulum psychrotolerants str. HV10-M2 isolated from a high-altitude environment.</title>
        <authorList>
            <person name="Mateos-Rivera A."/>
        </authorList>
    </citation>
    <scope>NUCLEOTIDE SEQUENCE [LARGE SCALE GENOMIC DNA]</scope>
    <source>
        <strain evidence="5 6">HV10_M2</strain>
    </source>
</reference>
<evidence type="ECO:0000256" key="1">
    <source>
        <dbReference type="ARBA" id="ARBA00006484"/>
    </source>
</evidence>
<keyword evidence="2" id="KW-0560">Oxidoreductase</keyword>
<dbReference type="PRINTS" id="PR00080">
    <property type="entry name" value="SDRFAMILY"/>
</dbReference>
<evidence type="ECO:0000313" key="5">
    <source>
        <dbReference type="EMBL" id="ASF48816.1"/>
    </source>
</evidence>
<dbReference type="SUPFAM" id="SSF51735">
    <property type="entry name" value="NAD(P)-binding Rossmann-fold domains"/>
    <property type="match status" value="1"/>
</dbReference>
<evidence type="ECO:0000256" key="3">
    <source>
        <dbReference type="RuleBase" id="RU000363"/>
    </source>
</evidence>
<protein>
    <submittedName>
        <fullName evidence="5">Sugar dehydrogenase</fullName>
    </submittedName>
</protein>
<dbReference type="KEGG" id="mpsy:CEK71_17510"/>
<dbReference type="InterPro" id="IPR002347">
    <property type="entry name" value="SDR_fam"/>
</dbReference>
<proteinExistence type="inferred from homology"/>
<gene>
    <name evidence="5" type="ORF">CEK71_17510</name>
</gene>
<dbReference type="OrthoDB" id="9804774at2"/>
<dbReference type="EMBL" id="CP022129">
    <property type="protein sequence ID" value="ASF48816.1"/>
    <property type="molecule type" value="Genomic_DNA"/>
</dbReference>
<dbReference type="PRINTS" id="PR00081">
    <property type="entry name" value="GDHRDH"/>
</dbReference>
<dbReference type="CDD" id="cd05233">
    <property type="entry name" value="SDR_c"/>
    <property type="match status" value="1"/>
</dbReference>
<accession>A0A1Z4C5J0</accession>
<dbReference type="InterPro" id="IPR057326">
    <property type="entry name" value="KR_dom"/>
</dbReference>
<dbReference type="FunFam" id="3.40.50.720:FF:000084">
    <property type="entry name" value="Short-chain dehydrogenase reductase"/>
    <property type="match status" value="1"/>
</dbReference>